<feature type="transmembrane region" description="Helical" evidence="1">
    <location>
        <begin position="117"/>
        <end position="135"/>
    </location>
</feature>
<proteinExistence type="predicted"/>
<comment type="caution">
    <text evidence="3">The sequence shown here is derived from an EMBL/GenBank/DDBJ whole genome shotgun (WGS) entry which is preliminary data.</text>
</comment>
<sequence>MSMLLFLLLSALLVLSDFSPPKDLFVVQGQVVNLTRIETKGKLTGFRFCVGNPLKTFTYSDPDPNVAHAWSALEESKVIRVQYAAHRYQNPTLWGLAVDGKSIASTSELEAARVTRFALLLAGACVSGAVAIWSFKSWLRSRRLRRAAQPIAAADGFAAH</sequence>
<evidence type="ECO:0000313" key="4">
    <source>
        <dbReference type="Proteomes" id="UP001200741"/>
    </source>
</evidence>
<evidence type="ECO:0008006" key="5">
    <source>
        <dbReference type="Google" id="ProtNLM"/>
    </source>
</evidence>
<keyword evidence="4" id="KW-1185">Reference proteome</keyword>
<dbReference type="Proteomes" id="UP001200741">
    <property type="component" value="Unassembled WGS sequence"/>
</dbReference>
<protein>
    <recommendedName>
        <fullName evidence="5">DUF3592 domain-containing protein</fullName>
    </recommendedName>
</protein>
<dbReference type="EMBL" id="JAJTWU010000009">
    <property type="protein sequence ID" value="MCE4557199.1"/>
    <property type="molecule type" value="Genomic_DNA"/>
</dbReference>
<feature type="chain" id="PRO_5045837685" description="DUF3592 domain-containing protein" evidence="2">
    <location>
        <begin position="20"/>
        <end position="160"/>
    </location>
</feature>
<organism evidence="3 4">
    <name type="scientific">Pelomonas cellulosilytica</name>
    <dbReference type="NCBI Taxonomy" id="2906762"/>
    <lineage>
        <taxon>Bacteria</taxon>
        <taxon>Pseudomonadati</taxon>
        <taxon>Pseudomonadota</taxon>
        <taxon>Betaproteobacteria</taxon>
        <taxon>Burkholderiales</taxon>
        <taxon>Sphaerotilaceae</taxon>
        <taxon>Roseateles</taxon>
    </lineage>
</organism>
<evidence type="ECO:0000256" key="1">
    <source>
        <dbReference type="SAM" id="Phobius"/>
    </source>
</evidence>
<keyword evidence="1" id="KW-1133">Transmembrane helix</keyword>
<evidence type="ECO:0000256" key="2">
    <source>
        <dbReference type="SAM" id="SignalP"/>
    </source>
</evidence>
<name>A0ABS8XX09_9BURK</name>
<accession>A0ABS8XX09</accession>
<evidence type="ECO:0000313" key="3">
    <source>
        <dbReference type="EMBL" id="MCE4557199.1"/>
    </source>
</evidence>
<gene>
    <name evidence="3" type="ORF">LXT13_22655</name>
</gene>
<reference evidence="3 4" key="1">
    <citation type="submission" date="2021-12" db="EMBL/GenBank/DDBJ databases">
        <title>Genome seq of P8.</title>
        <authorList>
            <person name="Seo T."/>
        </authorList>
    </citation>
    <scope>NUCLEOTIDE SEQUENCE [LARGE SCALE GENOMIC DNA]</scope>
    <source>
        <strain evidence="3 4">P8</strain>
    </source>
</reference>
<keyword evidence="2" id="KW-0732">Signal</keyword>
<keyword evidence="1" id="KW-0812">Transmembrane</keyword>
<feature type="signal peptide" evidence="2">
    <location>
        <begin position="1"/>
        <end position="19"/>
    </location>
</feature>
<keyword evidence="1" id="KW-0472">Membrane</keyword>
<dbReference type="RefSeq" id="WP_233374573.1">
    <property type="nucleotide sequence ID" value="NZ_JAJTWU010000009.1"/>
</dbReference>